<comment type="caution">
    <text evidence="5">The sequence shown here is derived from an EMBL/GenBank/DDBJ whole genome shotgun (WGS) entry which is preliminary data.</text>
</comment>
<dbReference type="PROSITE" id="PS51401">
    <property type="entry name" value="CHORD"/>
    <property type="match status" value="1"/>
</dbReference>
<evidence type="ECO:0000256" key="1">
    <source>
        <dbReference type="ARBA" id="ARBA00022723"/>
    </source>
</evidence>
<feature type="domain" description="CHORD" evidence="4">
    <location>
        <begin position="1"/>
        <end position="42"/>
    </location>
</feature>
<name>A0A448X1N8_9PLAT</name>
<dbReference type="Proteomes" id="UP000784294">
    <property type="component" value="Unassembled WGS sequence"/>
</dbReference>
<dbReference type="InterPro" id="IPR007051">
    <property type="entry name" value="CHORD_dom"/>
</dbReference>
<accession>A0A448X1N8</accession>
<dbReference type="GO" id="GO:0046872">
    <property type="term" value="F:metal ion binding"/>
    <property type="evidence" value="ECO:0007669"/>
    <property type="project" value="UniProtKB-KW"/>
</dbReference>
<dbReference type="PANTHER" id="PTHR46983">
    <property type="entry name" value="CYSTEINE AND HISTIDINE-RICH DOMAIN-CONTAINING PROTEIN 1"/>
    <property type="match status" value="1"/>
</dbReference>
<sequence length="155" mass="17243">SCSYHPGEPYFHDAKKIWTCCKKSSTDFSDFLNIKGCTRGPHNNIKTKPDEIKAKRDFEMGDNSHTANLANRLSSLLSGQVAPSELPRPKPMARPDHDEEMVKLNVIVTEGLKTALKVLEETKLDQTNLKSGDVSGGSNSGTFCISYLFERHLCK</sequence>
<evidence type="ECO:0000256" key="3">
    <source>
        <dbReference type="ARBA" id="ARBA00022833"/>
    </source>
</evidence>
<dbReference type="InterPro" id="IPR039790">
    <property type="entry name" value="CHRD1"/>
</dbReference>
<keyword evidence="6" id="KW-1185">Reference proteome</keyword>
<keyword evidence="3" id="KW-0862">Zinc</keyword>
<evidence type="ECO:0000256" key="2">
    <source>
        <dbReference type="ARBA" id="ARBA00022737"/>
    </source>
</evidence>
<evidence type="ECO:0000259" key="4">
    <source>
        <dbReference type="PROSITE" id="PS51401"/>
    </source>
</evidence>
<dbReference type="AlphaFoldDB" id="A0A448X1N8"/>
<dbReference type="EMBL" id="CAAALY010075268">
    <property type="protein sequence ID" value="VEL25631.1"/>
    <property type="molecule type" value="Genomic_DNA"/>
</dbReference>
<proteinExistence type="predicted"/>
<reference evidence="5" key="1">
    <citation type="submission" date="2018-11" db="EMBL/GenBank/DDBJ databases">
        <authorList>
            <consortium name="Pathogen Informatics"/>
        </authorList>
    </citation>
    <scope>NUCLEOTIDE SEQUENCE</scope>
</reference>
<evidence type="ECO:0000313" key="6">
    <source>
        <dbReference type="Proteomes" id="UP000784294"/>
    </source>
</evidence>
<dbReference type="OrthoDB" id="10261079at2759"/>
<organism evidence="5 6">
    <name type="scientific">Protopolystoma xenopodis</name>
    <dbReference type="NCBI Taxonomy" id="117903"/>
    <lineage>
        <taxon>Eukaryota</taxon>
        <taxon>Metazoa</taxon>
        <taxon>Spiralia</taxon>
        <taxon>Lophotrochozoa</taxon>
        <taxon>Platyhelminthes</taxon>
        <taxon>Monogenea</taxon>
        <taxon>Polyopisthocotylea</taxon>
        <taxon>Polystomatidea</taxon>
        <taxon>Polystomatidae</taxon>
        <taxon>Protopolystoma</taxon>
    </lineage>
</organism>
<keyword evidence="2" id="KW-0677">Repeat</keyword>
<keyword evidence="1" id="KW-0479">Metal-binding</keyword>
<feature type="non-terminal residue" evidence="5">
    <location>
        <position position="1"/>
    </location>
</feature>
<dbReference type="Pfam" id="PF04968">
    <property type="entry name" value="CHORD"/>
    <property type="match status" value="1"/>
</dbReference>
<gene>
    <name evidence="5" type="ORF">PXEA_LOCUS19071</name>
</gene>
<protein>
    <recommendedName>
        <fullName evidence="4">CHORD domain-containing protein</fullName>
    </recommendedName>
</protein>
<dbReference type="PANTHER" id="PTHR46983:SF3">
    <property type="entry name" value="CHPADIPLOID STATE MAINTENANCE PROTEIN CHPA"/>
    <property type="match status" value="1"/>
</dbReference>
<evidence type="ECO:0000313" key="5">
    <source>
        <dbReference type="EMBL" id="VEL25631.1"/>
    </source>
</evidence>
<dbReference type="Gene3D" id="4.10.1130.20">
    <property type="match status" value="1"/>
</dbReference>